<keyword evidence="1" id="KW-0812">Transmembrane</keyword>
<keyword evidence="1" id="KW-1133">Transmembrane helix</keyword>
<protein>
    <submittedName>
        <fullName evidence="2">Uncharacterized protein</fullName>
    </submittedName>
</protein>
<dbReference type="Proteomes" id="UP000886800">
    <property type="component" value="Unassembled WGS sequence"/>
</dbReference>
<evidence type="ECO:0000256" key="1">
    <source>
        <dbReference type="SAM" id="Phobius"/>
    </source>
</evidence>
<keyword evidence="1" id="KW-0472">Membrane</keyword>
<evidence type="ECO:0000313" key="2">
    <source>
        <dbReference type="EMBL" id="HIX65674.1"/>
    </source>
</evidence>
<accession>A0A9D1WRB6</accession>
<organism evidence="2 3">
    <name type="scientific">Candidatus Anaerotruncus excrementipullorum</name>
    <dbReference type="NCBI Taxonomy" id="2838465"/>
    <lineage>
        <taxon>Bacteria</taxon>
        <taxon>Bacillati</taxon>
        <taxon>Bacillota</taxon>
        <taxon>Clostridia</taxon>
        <taxon>Eubacteriales</taxon>
        <taxon>Oscillospiraceae</taxon>
        <taxon>Anaerotruncus</taxon>
    </lineage>
</organism>
<proteinExistence type="predicted"/>
<sequence length="54" mass="5946">MYGCAILSTLGAWVLGLVLDANIGFSPLGFLELRILLPVLAMGLNLLYRINRNR</sequence>
<evidence type="ECO:0000313" key="3">
    <source>
        <dbReference type="Proteomes" id="UP000886800"/>
    </source>
</evidence>
<feature type="transmembrane region" description="Helical" evidence="1">
    <location>
        <begin position="30"/>
        <end position="48"/>
    </location>
</feature>
<comment type="caution">
    <text evidence="2">The sequence shown here is derived from an EMBL/GenBank/DDBJ whole genome shotgun (WGS) entry which is preliminary data.</text>
</comment>
<dbReference type="EMBL" id="DXES01000121">
    <property type="protein sequence ID" value="HIX65674.1"/>
    <property type="molecule type" value="Genomic_DNA"/>
</dbReference>
<reference evidence="2" key="1">
    <citation type="journal article" date="2021" name="PeerJ">
        <title>Extensive microbial diversity within the chicken gut microbiome revealed by metagenomics and culture.</title>
        <authorList>
            <person name="Gilroy R."/>
            <person name="Ravi A."/>
            <person name="Getino M."/>
            <person name="Pursley I."/>
            <person name="Horton D.L."/>
            <person name="Alikhan N.F."/>
            <person name="Baker D."/>
            <person name="Gharbi K."/>
            <person name="Hall N."/>
            <person name="Watson M."/>
            <person name="Adriaenssens E.M."/>
            <person name="Foster-Nyarko E."/>
            <person name="Jarju S."/>
            <person name="Secka A."/>
            <person name="Antonio M."/>
            <person name="Oren A."/>
            <person name="Chaudhuri R.R."/>
            <person name="La Ragione R."/>
            <person name="Hildebrand F."/>
            <person name="Pallen M.J."/>
        </authorList>
    </citation>
    <scope>NUCLEOTIDE SEQUENCE</scope>
    <source>
        <strain evidence="2">CHK188-5543</strain>
    </source>
</reference>
<gene>
    <name evidence="2" type="ORF">H9736_05435</name>
</gene>
<reference evidence="2" key="2">
    <citation type="submission" date="2021-04" db="EMBL/GenBank/DDBJ databases">
        <authorList>
            <person name="Gilroy R."/>
        </authorList>
    </citation>
    <scope>NUCLEOTIDE SEQUENCE</scope>
    <source>
        <strain evidence="2">CHK188-5543</strain>
    </source>
</reference>
<name>A0A9D1WRB6_9FIRM</name>
<dbReference type="AlphaFoldDB" id="A0A9D1WRB6"/>